<accession>A0A6H5G6Z5</accession>
<organism evidence="1 2">
    <name type="scientific">Nesidiocoris tenuis</name>
    <dbReference type="NCBI Taxonomy" id="355587"/>
    <lineage>
        <taxon>Eukaryota</taxon>
        <taxon>Metazoa</taxon>
        <taxon>Ecdysozoa</taxon>
        <taxon>Arthropoda</taxon>
        <taxon>Hexapoda</taxon>
        <taxon>Insecta</taxon>
        <taxon>Pterygota</taxon>
        <taxon>Neoptera</taxon>
        <taxon>Paraneoptera</taxon>
        <taxon>Hemiptera</taxon>
        <taxon>Heteroptera</taxon>
        <taxon>Panheteroptera</taxon>
        <taxon>Cimicomorpha</taxon>
        <taxon>Miridae</taxon>
        <taxon>Dicyphina</taxon>
        <taxon>Nesidiocoris</taxon>
    </lineage>
</organism>
<gene>
    <name evidence="1" type="ORF">NTEN_LOCUS4585</name>
</gene>
<feature type="non-terminal residue" evidence="1">
    <location>
        <position position="68"/>
    </location>
</feature>
<reference evidence="1 2" key="1">
    <citation type="submission" date="2020-02" db="EMBL/GenBank/DDBJ databases">
        <authorList>
            <person name="Ferguson B K."/>
        </authorList>
    </citation>
    <scope>NUCLEOTIDE SEQUENCE [LARGE SCALE GENOMIC DNA]</scope>
</reference>
<proteinExistence type="predicted"/>
<keyword evidence="2" id="KW-1185">Reference proteome</keyword>
<evidence type="ECO:0000313" key="2">
    <source>
        <dbReference type="Proteomes" id="UP000479000"/>
    </source>
</evidence>
<evidence type="ECO:0000313" key="1">
    <source>
        <dbReference type="EMBL" id="CAA9998302.1"/>
    </source>
</evidence>
<dbReference type="AlphaFoldDB" id="A0A6H5G6Z5"/>
<sequence length="68" mass="7567">MNKNDFVVSTRFDAANCLLSGCPFRLTIERLSDLLGIPEVASCSIFLDKLAKSMVEPHTGHRDGREEN</sequence>
<dbReference type="Proteomes" id="UP000479000">
    <property type="component" value="Unassembled WGS sequence"/>
</dbReference>
<protein>
    <submittedName>
        <fullName evidence="1">Uncharacterized protein</fullName>
    </submittedName>
</protein>
<name>A0A6H5G6Z5_9HEMI</name>
<dbReference type="EMBL" id="CADCXU010006754">
    <property type="protein sequence ID" value="CAA9998302.1"/>
    <property type="molecule type" value="Genomic_DNA"/>
</dbReference>